<evidence type="ECO:0000313" key="2">
    <source>
        <dbReference type="EMBL" id="KAF3320074.1"/>
    </source>
</evidence>
<dbReference type="AlphaFoldDB" id="A0A833QJ23"/>
<dbReference type="EMBL" id="SWLB01000161">
    <property type="protein sequence ID" value="KAF3320074.1"/>
    <property type="molecule type" value="Genomic_DNA"/>
</dbReference>
<gene>
    <name evidence="2" type="ORF">FCM35_KLT22322</name>
</gene>
<reference evidence="2" key="1">
    <citation type="submission" date="2020-01" db="EMBL/GenBank/DDBJ databases">
        <title>Genome sequence of Kobresia littledalei, the first chromosome-level genome in the family Cyperaceae.</title>
        <authorList>
            <person name="Qu G."/>
        </authorList>
    </citation>
    <scope>NUCLEOTIDE SEQUENCE</scope>
    <source>
        <strain evidence="2">C.B.Clarke</strain>
        <tissue evidence="2">Leaf</tissue>
    </source>
</reference>
<protein>
    <recommendedName>
        <fullName evidence="1">DUF6469 domain-containing protein</fullName>
    </recommendedName>
</protein>
<accession>A0A833QJ23</accession>
<comment type="caution">
    <text evidence="2">The sequence shown here is derived from an EMBL/GenBank/DDBJ whole genome shotgun (WGS) entry which is preliminary data.</text>
</comment>
<name>A0A833QJ23_9POAL</name>
<sequence length="76" mass="8685">MDIPADRFAGGTDKCKPKNGDVFVLSSLKPESIDDLLRYGVTYYLAIVKKVVEVELNEVMVKQFKMSVFPKRKPQY</sequence>
<dbReference type="InterPro" id="IPR045529">
    <property type="entry name" value="DUF6469"/>
</dbReference>
<dbReference type="OrthoDB" id="683330at2759"/>
<dbReference type="Proteomes" id="UP000623129">
    <property type="component" value="Unassembled WGS sequence"/>
</dbReference>
<keyword evidence="3" id="KW-1185">Reference proteome</keyword>
<dbReference type="Pfam" id="PF20073">
    <property type="entry name" value="DUF6469"/>
    <property type="match status" value="1"/>
</dbReference>
<proteinExistence type="predicted"/>
<evidence type="ECO:0000313" key="3">
    <source>
        <dbReference type="Proteomes" id="UP000623129"/>
    </source>
</evidence>
<feature type="domain" description="DUF6469" evidence="1">
    <location>
        <begin position="12"/>
        <end position="65"/>
    </location>
</feature>
<evidence type="ECO:0000259" key="1">
    <source>
        <dbReference type="Pfam" id="PF20073"/>
    </source>
</evidence>
<organism evidence="2 3">
    <name type="scientific">Carex littledalei</name>
    <dbReference type="NCBI Taxonomy" id="544730"/>
    <lineage>
        <taxon>Eukaryota</taxon>
        <taxon>Viridiplantae</taxon>
        <taxon>Streptophyta</taxon>
        <taxon>Embryophyta</taxon>
        <taxon>Tracheophyta</taxon>
        <taxon>Spermatophyta</taxon>
        <taxon>Magnoliopsida</taxon>
        <taxon>Liliopsida</taxon>
        <taxon>Poales</taxon>
        <taxon>Cyperaceae</taxon>
        <taxon>Cyperoideae</taxon>
        <taxon>Cariceae</taxon>
        <taxon>Carex</taxon>
        <taxon>Carex subgen. Euthyceras</taxon>
    </lineage>
</organism>